<organism evidence="1 2">
    <name type="scientific">Campylobacter suis</name>
    <dbReference type="NCBI Taxonomy" id="2790657"/>
    <lineage>
        <taxon>Bacteria</taxon>
        <taxon>Pseudomonadati</taxon>
        <taxon>Campylobacterota</taxon>
        <taxon>Epsilonproteobacteria</taxon>
        <taxon>Campylobacterales</taxon>
        <taxon>Campylobacteraceae</taxon>
        <taxon>Campylobacter</taxon>
    </lineage>
</organism>
<dbReference type="RefSeq" id="WP_230057494.1">
    <property type="nucleotide sequence ID" value="NZ_CAJHOE010000008.1"/>
</dbReference>
<dbReference type="InterPro" id="IPR038058">
    <property type="entry name" value="PhnH-like_sp"/>
</dbReference>
<sequence length="98" mass="11184">MKNIDKINRENFRAILDALSRPGDKTKVKKIFNSYMCGVASVLLFCEVSFANQTDESLDDIKIITNANSASLQECDYLFCSSLNDVLQKVKKREFFFS</sequence>
<reference evidence="1 2" key="1">
    <citation type="submission" date="2020-11" db="EMBL/GenBank/DDBJ databases">
        <authorList>
            <person name="Peeters C."/>
        </authorList>
    </citation>
    <scope>NUCLEOTIDE SEQUENCE [LARGE SCALE GENOMIC DNA]</scope>
    <source>
        <strain evidence="1 2">LMG 8286</strain>
    </source>
</reference>
<gene>
    <name evidence="1" type="ORF">LMG8286_01760</name>
</gene>
<dbReference type="EMBL" id="CAJHOE010000008">
    <property type="protein sequence ID" value="CAD7289330.1"/>
    <property type="molecule type" value="Genomic_DNA"/>
</dbReference>
<name>A0ABM8Q8P6_9BACT</name>
<proteinExistence type="predicted"/>
<accession>A0ABM8Q8P6</accession>
<dbReference type="Proteomes" id="UP000789359">
    <property type="component" value="Unassembled WGS sequence"/>
</dbReference>
<evidence type="ECO:0000313" key="2">
    <source>
        <dbReference type="Proteomes" id="UP000789359"/>
    </source>
</evidence>
<evidence type="ECO:0000313" key="1">
    <source>
        <dbReference type="EMBL" id="CAD7289330.1"/>
    </source>
</evidence>
<comment type="caution">
    <text evidence="1">The sequence shown here is derived from an EMBL/GenBank/DDBJ whole genome shotgun (WGS) entry which is preliminary data.</text>
</comment>
<keyword evidence="2" id="KW-1185">Reference proteome</keyword>
<dbReference type="Gene3D" id="3.40.50.11310">
    <property type="entry name" value="Bacterial phosphonate metabolism protein PhnH"/>
    <property type="match status" value="1"/>
</dbReference>
<protein>
    <submittedName>
        <fullName evidence="1">Uncharacterized protein</fullName>
    </submittedName>
</protein>